<protein>
    <submittedName>
        <fullName evidence="1">Uncharacterized protein</fullName>
    </submittedName>
</protein>
<proteinExistence type="predicted"/>
<accession>A0ABQ8JEB7</accession>
<dbReference type="EMBL" id="NJHN03000047">
    <property type="protein sequence ID" value="KAH9420700.1"/>
    <property type="molecule type" value="Genomic_DNA"/>
</dbReference>
<comment type="caution">
    <text evidence="1">The sequence shown here is derived from an EMBL/GenBank/DDBJ whole genome shotgun (WGS) entry which is preliminary data.</text>
</comment>
<evidence type="ECO:0000313" key="2">
    <source>
        <dbReference type="Proteomes" id="UP000887458"/>
    </source>
</evidence>
<organism evidence="1 2">
    <name type="scientific">Dermatophagoides pteronyssinus</name>
    <name type="common">European house dust mite</name>
    <dbReference type="NCBI Taxonomy" id="6956"/>
    <lineage>
        <taxon>Eukaryota</taxon>
        <taxon>Metazoa</taxon>
        <taxon>Ecdysozoa</taxon>
        <taxon>Arthropoda</taxon>
        <taxon>Chelicerata</taxon>
        <taxon>Arachnida</taxon>
        <taxon>Acari</taxon>
        <taxon>Acariformes</taxon>
        <taxon>Sarcoptiformes</taxon>
        <taxon>Astigmata</taxon>
        <taxon>Psoroptidia</taxon>
        <taxon>Analgoidea</taxon>
        <taxon>Pyroglyphidae</taxon>
        <taxon>Dermatophagoidinae</taxon>
        <taxon>Dermatophagoides</taxon>
    </lineage>
</organism>
<name>A0ABQ8JEB7_DERPT</name>
<gene>
    <name evidence="1" type="ORF">DERP_001131</name>
</gene>
<reference evidence="1 2" key="2">
    <citation type="journal article" date="2022" name="Mol. Biol. Evol.">
        <title>Comparative Genomics Reveals Insights into the Divergent Evolution of Astigmatic Mites and Household Pest Adaptations.</title>
        <authorList>
            <person name="Xiong Q."/>
            <person name="Wan A.T."/>
            <person name="Liu X."/>
            <person name="Fung C.S."/>
            <person name="Xiao X."/>
            <person name="Malainual N."/>
            <person name="Hou J."/>
            <person name="Wang L."/>
            <person name="Wang M."/>
            <person name="Yang K.Y."/>
            <person name="Cui Y."/>
            <person name="Leung E.L."/>
            <person name="Nong W."/>
            <person name="Shin S.K."/>
            <person name="Au S.W."/>
            <person name="Jeong K.Y."/>
            <person name="Chew F.T."/>
            <person name="Hui J.H."/>
            <person name="Leung T.F."/>
            <person name="Tungtrongchitr A."/>
            <person name="Zhong N."/>
            <person name="Liu Z."/>
            <person name="Tsui S.K."/>
        </authorList>
    </citation>
    <scope>NUCLEOTIDE SEQUENCE [LARGE SCALE GENOMIC DNA]</scope>
    <source>
        <strain evidence="1">Derp</strain>
    </source>
</reference>
<sequence>MKKKFSRVVDGVFFTALIIFLITPIRTHTNDVYHHLSHCKHCSHVMLCSCAINIVDMFSRYPIQDYDWTNEKDFENKKPLYRVCSWFTCL</sequence>
<evidence type="ECO:0000313" key="1">
    <source>
        <dbReference type="EMBL" id="KAH9420700.1"/>
    </source>
</evidence>
<dbReference type="Proteomes" id="UP000887458">
    <property type="component" value="Unassembled WGS sequence"/>
</dbReference>
<keyword evidence="2" id="KW-1185">Reference proteome</keyword>
<reference evidence="1 2" key="1">
    <citation type="journal article" date="2018" name="J. Allergy Clin. Immunol.">
        <title>High-quality assembly of Dermatophagoides pteronyssinus genome and transcriptome reveals a wide range of novel allergens.</title>
        <authorList>
            <person name="Liu X.Y."/>
            <person name="Yang K.Y."/>
            <person name="Wang M.Q."/>
            <person name="Kwok J.S."/>
            <person name="Zeng X."/>
            <person name="Yang Z."/>
            <person name="Xiao X.J."/>
            <person name="Lau C.P."/>
            <person name="Li Y."/>
            <person name="Huang Z.M."/>
            <person name="Ba J.G."/>
            <person name="Yim A.K."/>
            <person name="Ouyang C.Y."/>
            <person name="Ngai S.M."/>
            <person name="Chan T.F."/>
            <person name="Leung E.L."/>
            <person name="Liu L."/>
            <person name="Liu Z.G."/>
            <person name="Tsui S.K."/>
        </authorList>
    </citation>
    <scope>NUCLEOTIDE SEQUENCE [LARGE SCALE GENOMIC DNA]</scope>
    <source>
        <strain evidence="1">Derp</strain>
    </source>
</reference>